<dbReference type="Proteomes" id="UP000602442">
    <property type="component" value="Unassembled WGS sequence"/>
</dbReference>
<gene>
    <name evidence="3" type="ORF">I5L03_06605</name>
</gene>
<evidence type="ECO:0000313" key="4">
    <source>
        <dbReference type="Proteomes" id="UP000602442"/>
    </source>
</evidence>
<keyword evidence="2" id="KW-0732">Signal</keyword>
<dbReference type="EMBL" id="JAEANY010000002">
    <property type="protein sequence ID" value="MBH5322254.1"/>
    <property type="molecule type" value="Genomic_DNA"/>
</dbReference>
<comment type="caution">
    <text evidence="3">The sequence shown here is derived from an EMBL/GenBank/DDBJ whole genome shotgun (WGS) entry which is preliminary data.</text>
</comment>
<evidence type="ECO:0000313" key="3">
    <source>
        <dbReference type="EMBL" id="MBH5322254.1"/>
    </source>
</evidence>
<proteinExistence type="predicted"/>
<feature type="chain" id="PRO_5046226929" evidence="2">
    <location>
        <begin position="22"/>
        <end position="136"/>
    </location>
</feature>
<sequence>MKFGLLCGALAIAAIPATAFAHEILHSGHEHAHGDDCGHQAVEHAGHVDYLHDGHLHNPHDGHTDEHSVDVTSTNPEAEALVEHVAHDEHDHEGSEAMHAVVQHGAHYDYVHDGRLHHPHGNHVDDHGPLTPVAAS</sequence>
<protein>
    <submittedName>
        <fullName evidence="3">Uncharacterized protein</fullName>
    </submittedName>
</protein>
<evidence type="ECO:0000256" key="1">
    <source>
        <dbReference type="SAM" id="MobiDB-lite"/>
    </source>
</evidence>
<evidence type="ECO:0000256" key="2">
    <source>
        <dbReference type="SAM" id="SignalP"/>
    </source>
</evidence>
<name>A0ABS0N2R6_9SPHN</name>
<reference evidence="3 4" key="1">
    <citation type="submission" date="2020-11" db="EMBL/GenBank/DDBJ databases">
        <title>Erythrobacter sediminis sp. nov., a marine bacterium from a tidal flat of Garorim Bay.</title>
        <authorList>
            <person name="Kim D."/>
            <person name="Yoo Y."/>
            <person name="Kim J.-J."/>
        </authorList>
    </citation>
    <scope>NUCLEOTIDE SEQUENCE [LARGE SCALE GENOMIC DNA]</scope>
    <source>
        <strain evidence="3 4">JGD-13</strain>
    </source>
</reference>
<accession>A0ABS0N2R6</accession>
<keyword evidence="4" id="KW-1185">Reference proteome</keyword>
<dbReference type="RefSeq" id="WP_197920957.1">
    <property type="nucleotide sequence ID" value="NZ_CAWPTA010000007.1"/>
</dbReference>
<feature type="region of interest" description="Disordered" evidence="1">
    <location>
        <begin position="115"/>
        <end position="136"/>
    </location>
</feature>
<organism evidence="3 4">
    <name type="scientific">Aurantiacibacter sediminis</name>
    <dbReference type="NCBI Taxonomy" id="2793064"/>
    <lineage>
        <taxon>Bacteria</taxon>
        <taxon>Pseudomonadati</taxon>
        <taxon>Pseudomonadota</taxon>
        <taxon>Alphaproteobacteria</taxon>
        <taxon>Sphingomonadales</taxon>
        <taxon>Erythrobacteraceae</taxon>
        <taxon>Aurantiacibacter</taxon>
    </lineage>
</organism>
<feature type="signal peptide" evidence="2">
    <location>
        <begin position="1"/>
        <end position="21"/>
    </location>
</feature>
<feature type="compositionally biased region" description="Basic and acidic residues" evidence="1">
    <location>
        <begin position="115"/>
        <end position="128"/>
    </location>
</feature>